<dbReference type="PANTHER" id="PTHR12205">
    <property type="entry name" value="CENTROMERE/KINETOCHORE PROTEIN ZW10"/>
    <property type="match status" value="1"/>
</dbReference>
<evidence type="ECO:0000313" key="4">
    <source>
        <dbReference type="Proteomes" id="UP001194468"/>
    </source>
</evidence>
<evidence type="ECO:0000256" key="1">
    <source>
        <dbReference type="SAM" id="MobiDB-lite"/>
    </source>
</evidence>
<evidence type="ECO:0000313" key="3">
    <source>
        <dbReference type="EMBL" id="KAF8448945.1"/>
    </source>
</evidence>
<keyword evidence="4" id="KW-1185">Reference proteome</keyword>
<dbReference type="GO" id="GO:0005737">
    <property type="term" value="C:cytoplasm"/>
    <property type="evidence" value="ECO:0007669"/>
    <property type="project" value="GOC"/>
</dbReference>
<dbReference type="GO" id="GO:0007094">
    <property type="term" value="P:mitotic spindle assembly checkpoint signaling"/>
    <property type="evidence" value="ECO:0007669"/>
    <property type="project" value="TreeGrafter"/>
</dbReference>
<feature type="domain" description="ZW10 C-terminal helical" evidence="2">
    <location>
        <begin position="762"/>
        <end position="904"/>
    </location>
</feature>
<name>A0AAD4C5K1_BOLED</name>
<dbReference type="InterPro" id="IPR055148">
    <property type="entry name" value="ZW10_C_2"/>
</dbReference>
<evidence type="ECO:0000259" key="2">
    <source>
        <dbReference type="Pfam" id="PF22766"/>
    </source>
</evidence>
<reference evidence="3" key="1">
    <citation type="submission" date="2019-10" db="EMBL/GenBank/DDBJ databases">
        <authorList>
            <consortium name="DOE Joint Genome Institute"/>
            <person name="Kuo A."/>
            <person name="Miyauchi S."/>
            <person name="Kiss E."/>
            <person name="Drula E."/>
            <person name="Kohler A."/>
            <person name="Sanchez-Garcia M."/>
            <person name="Andreopoulos B."/>
            <person name="Barry K.W."/>
            <person name="Bonito G."/>
            <person name="Buee M."/>
            <person name="Carver A."/>
            <person name="Chen C."/>
            <person name="Cichocki N."/>
            <person name="Clum A."/>
            <person name="Culley D."/>
            <person name="Crous P.W."/>
            <person name="Fauchery L."/>
            <person name="Girlanda M."/>
            <person name="Hayes R."/>
            <person name="Keri Z."/>
            <person name="LaButti K."/>
            <person name="Lipzen A."/>
            <person name="Lombard V."/>
            <person name="Magnuson J."/>
            <person name="Maillard F."/>
            <person name="Morin E."/>
            <person name="Murat C."/>
            <person name="Nolan M."/>
            <person name="Ohm R."/>
            <person name="Pangilinan J."/>
            <person name="Pereira M."/>
            <person name="Perotto S."/>
            <person name="Peter M."/>
            <person name="Riley R."/>
            <person name="Sitrit Y."/>
            <person name="Stielow B."/>
            <person name="Szollosi G."/>
            <person name="Zifcakova L."/>
            <person name="Stursova M."/>
            <person name="Spatafora J.W."/>
            <person name="Tedersoo L."/>
            <person name="Vaario L.-M."/>
            <person name="Yamada A."/>
            <person name="Yan M."/>
            <person name="Wang P."/>
            <person name="Xu J."/>
            <person name="Bruns T."/>
            <person name="Baldrian P."/>
            <person name="Vilgalys R."/>
            <person name="Henrissat B."/>
            <person name="Grigoriev I.V."/>
            <person name="Hibbett D."/>
            <person name="Nagy L.G."/>
            <person name="Martin F.M."/>
        </authorList>
    </citation>
    <scope>NUCLEOTIDE SEQUENCE</scope>
    <source>
        <strain evidence="3">BED1</strain>
    </source>
</reference>
<dbReference type="InterPro" id="IPR046362">
    <property type="entry name" value="Zw10/DSL1_C_sf"/>
</dbReference>
<dbReference type="GO" id="GO:1990423">
    <property type="term" value="C:RZZ complex"/>
    <property type="evidence" value="ECO:0007669"/>
    <property type="project" value="TreeGrafter"/>
</dbReference>
<organism evidence="3 4">
    <name type="scientific">Boletus edulis BED1</name>
    <dbReference type="NCBI Taxonomy" id="1328754"/>
    <lineage>
        <taxon>Eukaryota</taxon>
        <taxon>Fungi</taxon>
        <taxon>Dikarya</taxon>
        <taxon>Basidiomycota</taxon>
        <taxon>Agaricomycotina</taxon>
        <taxon>Agaricomycetes</taxon>
        <taxon>Agaricomycetidae</taxon>
        <taxon>Boletales</taxon>
        <taxon>Boletineae</taxon>
        <taxon>Boletaceae</taxon>
        <taxon>Boletoideae</taxon>
        <taxon>Boletus</taxon>
    </lineage>
</organism>
<sequence>MTPSHLPRQVDVSSQILSKLDSVTFQSLDSAVASSWRAGLDESIHLTKKRIHDRIHANLPAFEAQLASARSAQQRLQGLTSDVDALNHAVLDPETGLTPILLAALRKHQALAQAFLNADVLHASLSHLSECKIQLEKVQHLMDSGDLPAAVPASARLAQLLDSTPPPLGEATITSDIRSKLRVLTNRLEELLNNAYTQGLVVSSTDVIIRPFVPVPNAQKPIPLSAILSSLSSSSLSAHMASLRRDITTHYIDHTLIHPTSLSFSQEPDQFGSFIHRLQRLPSSTKDDSRPLSNLSRILEFMNDTLFPCLPQSQREIFPRSLAKPLTTSIMTRLLIPSLPLKLDSLPAFLELTGASVDFETKYVVGLLKGDTFEREIKSWVDNVCAHYERGRRQRILDDVRRIILASVSRPKDTFSAELVTVIEVTQPSVEPTPVVAPVAADGWNPNGDYTLKTDPSGSVVDAEDAWGFDDDDEESQEEPASKPEPLEEPEPDPNEAWGWNDELAEEQPETSTRISAAITPDEPSEQDEVWDDDPWADDSIANKLDHASVTPSVVAPPQPAPAASASSSRHQPLSNGHPSTNGHVANGHHPPSKSLQNASIVNKEPYPVSVLIRRIAQAVEDALHEGKALASSGIFSKFTFPTSTPGTLIMQSGALVLDLYRALYPVMAASRMSKPAGRMQFSNDCSYLSEEMGRMLKREQGLSDVRERLEECKDDLKVLADSWFYKGIDEQMTALEDVLADADGFVDTSDQERYDECEMVITRVLRDVRSTAHAWKPMLPKSKYYTAVGLVVDGVLSRILDSILVISDIPEVESRKLSELCRILTALEGLFVENTSESSFVVSYVPSWLKFSYLSELLEASMADLTYLFEEGALVDFEIDELVMLVKALFADTPLRTKTLDKIMNGHPVR</sequence>
<feature type="compositionally biased region" description="Acidic residues" evidence="1">
    <location>
        <begin position="462"/>
        <end position="478"/>
    </location>
</feature>
<gene>
    <name evidence="3" type="ORF">L210DRAFT_3388459</name>
</gene>
<reference evidence="3" key="2">
    <citation type="journal article" date="2020" name="Nat. Commun.">
        <title>Large-scale genome sequencing of mycorrhizal fungi provides insights into the early evolution of symbiotic traits.</title>
        <authorList>
            <person name="Miyauchi S."/>
            <person name="Kiss E."/>
            <person name="Kuo A."/>
            <person name="Drula E."/>
            <person name="Kohler A."/>
            <person name="Sanchez-Garcia M."/>
            <person name="Morin E."/>
            <person name="Andreopoulos B."/>
            <person name="Barry K.W."/>
            <person name="Bonito G."/>
            <person name="Buee M."/>
            <person name="Carver A."/>
            <person name="Chen C."/>
            <person name="Cichocki N."/>
            <person name="Clum A."/>
            <person name="Culley D."/>
            <person name="Crous P.W."/>
            <person name="Fauchery L."/>
            <person name="Girlanda M."/>
            <person name="Hayes R.D."/>
            <person name="Keri Z."/>
            <person name="LaButti K."/>
            <person name="Lipzen A."/>
            <person name="Lombard V."/>
            <person name="Magnuson J."/>
            <person name="Maillard F."/>
            <person name="Murat C."/>
            <person name="Nolan M."/>
            <person name="Ohm R.A."/>
            <person name="Pangilinan J."/>
            <person name="Pereira M.F."/>
            <person name="Perotto S."/>
            <person name="Peter M."/>
            <person name="Pfister S."/>
            <person name="Riley R."/>
            <person name="Sitrit Y."/>
            <person name="Stielow J.B."/>
            <person name="Szollosi G."/>
            <person name="Zifcakova L."/>
            <person name="Stursova M."/>
            <person name="Spatafora J.W."/>
            <person name="Tedersoo L."/>
            <person name="Vaario L.M."/>
            <person name="Yamada A."/>
            <person name="Yan M."/>
            <person name="Wang P."/>
            <person name="Xu J."/>
            <person name="Bruns T."/>
            <person name="Baldrian P."/>
            <person name="Vilgalys R."/>
            <person name="Dunand C."/>
            <person name="Henrissat B."/>
            <person name="Grigoriev I.V."/>
            <person name="Hibbett D."/>
            <person name="Nagy L.G."/>
            <person name="Martin F.M."/>
        </authorList>
    </citation>
    <scope>NUCLEOTIDE SEQUENCE</scope>
    <source>
        <strain evidence="3">BED1</strain>
    </source>
</reference>
<feature type="compositionally biased region" description="Acidic residues" evidence="1">
    <location>
        <begin position="523"/>
        <end position="537"/>
    </location>
</feature>
<dbReference type="GO" id="GO:0006888">
    <property type="term" value="P:endoplasmic reticulum to Golgi vesicle-mediated transport"/>
    <property type="evidence" value="ECO:0007669"/>
    <property type="project" value="TreeGrafter"/>
</dbReference>
<proteinExistence type="predicted"/>
<dbReference type="Proteomes" id="UP001194468">
    <property type="component" value="Unassembled WGS sequence"/>
</dbReference>
<comment type="caution">
    <text evidence="3">The sequence shown here is derived from an EMBL/GenBank/DDBJ whole genome shotgun (WGS) entry which is preliminary data.</text>
</comment>
<dbReference type="PANTHER" id="PTHR12205:SF0">
    <property type="entry name" value="CENTROMERE_KINETOCHORE PROTEIN ZW10 HOMOLOG"/>
    <property type="match status" value="1"/>
</dbReference>
<dbReference type="Gene3D" id="1.10.357.150">
    <property type="match status" value="1"/>
</dbReference>
<feature type="region of interest" description="Disordered" evidence="1">
    <location>
        <begin position="438"/>
        <end position="601"/>
    </location>
</feature>
<dbReference type="Pfam" id="PF22766">
    <property type="entry name" value="ZW10_C2"/>
    <property type="match status" value="1"/>
</dbReference>
<accession>A0AAD4C5K1</accession>
<dbReference type="AlphaFoldDB" id="A0AAD4C5K1"/>
<feature type="compositionally biased region" description="Polar residues" evidence="1">
    <location>
        <begin position="570"/>
        <end position="584"/>
    </location>
</feature>
<protein>
    <recommendedName>
        <fullName evidence="2">ZW10 C-terminal helical domain-containing protein</fullName>
    </recommendedName>
</protein>
<dbReference type="EMBL" id="WHUW01000003">
    <property type="protein sequence ID" value="KAF8448945.1"/>
    <property type="molecule type" value="Genomic_DNA"/>
</dbReference>